<evidence type="ECO:0000313" key="2">
    <source>
        <dbReference type="Proteomes" id="UP001562425"/>
    </source>
</evidence>
<dbReference type="Proteomes" id="UP001562425">
    <property type="component" value="Unassembled WGS sequence"/>
</dbReference>
<dbReference type="PANTHER" id="PTHR21053:SF2">
    <property type="entry name" value="TRANSCRIPTION ELONGATION FACTOR, MITOCHONDRIAL"/>
    <property type="match status" value="1"/>
</dbReference>
<dbReference type="PANTHER" id="PTHR21053">
    <property type="entry name" value="TRANSCRIPTION ELONGATION FACTOR, MITOCHONDRIAL"/>
    <property type="match status" value="1"/>
</dbReference>
<name>A0ABD1CHZ5_CULPP</name>
<comment type="caution">
    <text evidence="1">The sequence shown here is derived from an EMBL/GenBank/DDBJ whole genome shotgun (WGS) entry which is preliminary data.</text>
</comment>
<dbReference type="AlphaFoldDB" id="A0ABD1CHZ5"/>
<dbReference type="InterPro" id="IPR039150">
    <property type="entry name" value="TEFM"/>
</dbReference>
<evidence type="ECO:0000313" key="1">
    <source>
        <dbReference type="EMBL" id="KAL1375737.1"/>
    </source>
</evidence>
<evidence type="ECO:0008006" key="3">
    <source>
        <dbReference type="Google" id="ProtNLM"/>
    </source>
</evidence>
<dbReference type="EMBL" id="JBEHCU010012249">
    <property type="protein sequence ID" value="KAL1375737.1"/>
    <property type="molecule type" value="Genomic_DNA"/>
</dbReference>
<reference evidence="1 2" key="1">
    <citation type="submission" date="2024-05" db="EMBL/GenBank/DDBJ databases">
        <title>Culex pipiens pipiens assembly and annotation.</title>
        <authorList>
            <person name="Alout H."/>
            <person name="Durand T."/>
        </authorList>
    </citation>
    <scope>NUCLEOTIDE SEQUENCE [LARGE SCALE GENOMIC DNA]</scope>
    <source>
        <strain evidence="1">HA-2024</strain>
        <tissue evidence="1">Whole body</tissue>
    </source>
</reference>
<accession>A0ABD1CHZ5</accession>
<protein>
    <recommendedName>
        <fullName evidence="3">Transcription elongation factor, mitochondrial</fullName>
    </recommendedName>
</protein>
<organism evidence="1 2">
    <name type="scientific">Culex pipiens pipiens</name>
    <name type="common">Northern house mosquito</name>
    <dbReference type="NCBI Taxonomy" id="38569"/>
    <lineage>
        <taxon>Eukaryota</taxon>
        <taxon>Metazoa</taxon>
        <taxon>Ecdysozoa</taxon>
        <taxon>Arthropoda</taxon>
        <taxon>Hexapoda</taxon>
        <taxon>Insecta</taxon>
        <taxon>Pterygota</taxon>
        <taxon>Neoptera</taxon>
        <taxon>Endopterygota</taxon>
        <taxon>Diptera</taxon>
        <taxon>Nematocera</taxon>
        <taxon>Culicoidea</taxon>
        <taxon>Culicidae</taxon>
        <taxon>Culicinae</taxon>
        <taxon>Culicini</taxon>
        <taxon>Culex</taxon>
        <taxon>Culex</taxon>
    </lineage>
</organism>
<keyword evidence="2" id="KW-1185">Reference proteome</keyword>
<proteinExistence type="predicted"/>
<sequence>MFARLPLVRIQNNWLGSIVGRNFNVKSSTNLGFPCTYTEEETQKILETINENDVEQLYKYNITKYRLKRIEGWRKKFGRFMSLDQVLELDGFRITVLRKFYDSIVQTPATSEELVQKVAKKDIKFTTPVFSANLIPKVQSCVSLYVGLDFVTWAKFKVVKDQPTVLAGWNSFQIVDRKLHVSELIRNVTQLNQLIPEADVYVVENPAVAQTVAMGSAVQTNINVQRSQLIAMIVLSLSESPGRRSGSCRQRRFLLQAGPSEEPDIEQTPVKLTIPSGLKVVYEENDNAEREFLGQAVLLGLSFLRLSVFKCENSLKVFRR</sequence>
<gene>
    <name evidence="1" type="ORF">pipiens_017324</name>
</gene>